<dbReference type="RefSeq" id="WP_183604698.1">
    <property type="nucleotide sequence ID" value="NZ_JACHXK010000038.1"/>
</dbReference>
<sequence length="270" mass="30616">MKSHLRQGWQLTAKHFSIVIILFLYELLWGFFLYRTIDSIVTPLLQRYPDSTGDADAVRLFLTEAQFQLIKTDLIYPYLWLFAGLLAARMLITPIFNAGLLHSLHYAGEEGTRFLHGIRHSWKPITLIYLLEVVLTLAPAVWVLPHTYRSFMNSSNTGELLQHTLPYIGGWFVLAIVLHLLFLAMQFGAVAGTGPMRALWGALKQLLPFAGISLIMWGIGILLSLTVASVSMLWAGIFALILHQGFHLVRTIMKVWTIAAQYDVWHSKQV</sequence>
<feature type="transmembrane region" description="Helical" evidence="1">
    <location>
        <begin position="78"/>
        <end position="104"/>
    </location>
</feature>
<dbReference type="AlphaFoldDB" id="A0A7W5B5C0"/>
<evidence type="ECO:0000313" key="2">
    <source>
        <dbReference type="EMBL" id="MBB3114668.1"/>
    </source>
</evidence>
<proteinExistence type="predicted"/>
<keyword evidence="1" id="KW-1133">Transmembrane helix</keyword>
<organism evidence="2 3">
    <name type="scientific">Paenibacillus phyllosphaerae</name>
    <dbReference type="NCBI Taxonomy" id="274593"/>
    <lineage>
        <taxon>Bacteria</taxon>
        <taxon>Bacillati</taxon>
        <taxon>Bacillota</taxon>
        <taxon>Bacilli</taxon>
        <taxon>Bacillales</taxon>
        <taxon>Paenibacillaceae</taxon>
        <taxon>Paenibacillus</taxon>
    </lineage>
</organism>
<dbReference type="EMBL" id="JACHXK010000038">
    <property type="protein sequence ID" value="MBB3114668.1"/>
    <property type="molecule type" value="Genomic_DNA"/>
</dbReference>
<gene>
    <name evidence="2" type="ORF">FHS18_006808</name>
</gene>
<accession>A0A7W5B5C0</accession>
<feature type="transmembrane region" description="Helical" evidence="1">
    <location>
        <begin position="164"/>
        <end position="185"/>
    </location>
</feature>
<dbReference type="Proteomes" id="UP000570361">
    <property type="component" value="Unassembled WGS sequence"/>
</dbReference>
<keyword evidence="1" id="KW-0472">Membrane</keyword>
<protein>
    <submittedName>
        <fullName evidence="2">Uncharacterized protein</fullName>
    </submittedName>
</protein>
<name>A0A7W5B5C0_9BACL</name>
<feature type="transmembrane region" description="Helical" evidence="1">
    <location>
        <begin position="231"/>
        <end position="249"/>
    </location>
</feature>
<comment type="caution">
    <text evidence="2">The sequence shown here is derived from an EMBL/GenBank/DDBJ whole genome shotgun (WGS) entry which is preliminary data.</text>
</comment>
<reference evidence="2 3" key="1">
    <citation type="submission" date="2020-08" db="EMBL/GenBank/DDBJ databases">
        <title>Genomic Encyclopedia of Type Strains, Phase III (KMG-III): the genomes of soil and plant-associated and newly described type strains.</title>
        <authorList>
            <person name="Whitman W."/>
        </authorList>
    </citation>
    <scope>NUCLEOTIDE SEQUENCE [LARGE SCALE GENOMIC DNA]</scope>
    <source>
        <strain evidence="2 3">CECT 5862</strain>
    </source>
</reference>
<evidence type="ECO:0000256" key="1">
    <source>
        <dbReference type="SAM" id="Phobius"/>
    </source>
</evidence>
<evidence type="ECO:0000313" key="3">
    <source>
        <dbReference type="Proteomes" id="UP000570361"/>
    </source>
</evidence>
<feature type="transmembrane region" description="Helical" evidence="1">
    <location>
        <begin position="12"/>
        <end position="34"/>
    </location>
</feature>
<keyword evidence="1" id="KW-0812">Transmembrane</keyword>
<keyword evidence="3" id="KW-1185">Reference proteome</keyword>
<feature type="transmembrane region" description="Helical" evidence="1">
    <location>
        <begin position="125"/>
        <end position="144"/>
    </location>
</feature>